<dbReference type="RefSeq" id="WP_112121591.1">
    <property type="nucleotide sequence ID" value="NZ_PRLF01000011.1"/>
</dbReference>
<evidence type="ECO:0000313" key="17">
    <source>
        <dbReference type="EMBL" id="RAW64767.1"/>
    </source>
</evidence>
<evidence type="ECO:0000256" key="9">
    <source>
        <dbReference type="ARBA" id="ARBA00022989"/>
    </source>
</evidence>
<dbReference type="InterPro" id="IPR018113">
    <property type="entry name" value="PTrfase_EIIB_Cys"/>
</dbReference>
<keyword evidence="6" id="KW-0598">Phosphotransferase system</keyword>
<dbReference type="PANTHER" id="PTHR30175:SF1">
    <property type="entry name" value="PTS SYSTEM ARBUTIN-, CELLOBIOSE-, AND SALICIN-SPECIFIC EIIBC COMPONENT-RELATED"/>
    <property type="match status" value="1"/>
</dbReference>
<dbReference type="Proteomes" id="UP000250550">
    <property type="component" value="Unassembled WGS sequence"/>
</dbReference>
<dbReference type="PANTHER" id="PTHR30175">
    <property type="entry name" value="PHOSPHOTRANSFERASE SYSTEM TRANSPORT PROTEIN"/>
    <property type="match status" value="1"/>
</dbReference>
<evidence type="ECO:0000256" key="12">
    <source>
        <dbReference type="SAM" id="Phobius"/>
    </source>
</evidence>
<evidence type="ECO:0000256" key="2">
    <source>
        <dbReference type="ARBA" id="ARBA00022448"/>
    </source>
</evidence>
<dbReference type="GO" id="GO:0090589">
    <property type="term" value="F:protein-phosphocysteine-trehalose phosphotransferase system transporter activity"/>
    <property type="evidence" value="ECO:0007669"/>
    <property type="project" value="TreeGrafter"/>
</dbReference>
<feature type="transmembrane region" description="Helical" evidence="12">
    <location>
        <begin position="219"/>
        <end position="237"/>
    </location>
</feature>
<feature type="transmembrane region" description="Helical" evidence="12">
    <location>
        <begin position="249"/>
        <end position="270"/>
    </location>
</feature>
<feature type="transmembrane region" description="Helical" evidence="12">
    <location>
        <begin position="386"/>
        <end position="410"/>
    </location>
</feature>
<keyword evidence="7 12" id="KW-0812">Transmembrane</keyword>
<evidence type="ECO:0000256" key="7">
    <source>
        <dbReference type="ARBA" id="ARBA00022692"/>
    </source>
</evidence>
<dbReference type="EMBL" id="WKQM01000037">
    <property type="protein sequence ID" value="MSC52803.1"/>
    <property type="molecule type" value="Genomic_DNA"/>
</dbReference>
<keyword evidence="2" id="KW-0813">Transport</keyword>
<keyword evidence="4" id="KW-0762">Sugar transport</keyword>
<feature type="domain" description="PTS EIIC type-1" evidence="14">
    <location>
        <begin position="107"/>
        <end position="462"/>
    </location>
</feature>
<comment type="caution">
    <text evidence="17">The sequence shown here is derived from an EMBL/GenBank/DDBJ whole genome shotgun (WGS) entry which is preliminary data.</text>
</comment>
<evidence type="ECO:0000259" key="13">
    <source>
        <dbReference type="PROSITE" id="PS51098"/>
    </source>
</evidence>
<dbReference type="GO" id="GO:0008982">
    <property type="term" value="F:protein-N(PI)-phosphohistidine-sugar phosphotransferase activity"/>
    <property type="evidence" value="ECO:0007669"/>
    <property type="project" value="InterPro"/>
</dbReference>
<feature type="transmembrane region" description="Helical" evidence="12">
    <location>
        <begin position="430"/>
        <end position="452"/>
    </location>
</feature>
<dbReference type="Proteomes" id="UP000462091">
    <property type="component" value="Unassembled WGS sequence"/>
</dbReference>
<evidence type="ECO:0000313" key="15">
    <source>
        <dbReference type="EMBL" id="MSC52803.1"/>
    </source>
</evidence>
<feature type="active site" description="Phosphocysteine intermediate; for EIIB activity" evidence="11">
    <location>
        <position position="30"/>
    </location>
</feature>
<dbReference type="GO" id="GO:0009401">
    <property type="term" value="P:phosphoenolpyruvate-dependent sugar phosphotransferase system"/>
    <property type="evidence" value="ECO:0007669"/>
    <property type="project" value="UniProtKB-KW"/>
</dbReference>
<comment type="subcellular location">
    <subcellularLocation>
        <location evidence="1">Cell membrane</location>
        <topology evidence="1">Multi-pass membrane protein</topology>
    </subcellularLocation>
</comment>
<evidence type="ECO:0000259" key="14">
    <source>
        <dbReference type="PROSITE" id="PS51103"/>
    </source>
</evidence>
<dbReference type="InterPro" id="IPR001996">
    <property type="entry name" value="PTS_IIB_1"/>
</dbReference>
<dbReference type="Pfam" id="PF02378">
    <property type="entry name" value="PTS_EIIC"/>
    <property type="match status" value="1"/>
</dbReference>
<dbReference type="SUPFAM" id="SSF55604">
    <property type="entry name" value="Glucose permease domain IIB"/>
    <property type="match status" value="1"/>
</dbReference>
<keyword evidence="5" id="KW-0808">Transferase</keyword>
<dbReference type="EMBL" id="PRLF01000011">
    <property type="protein sequence ID" value="RAW64767.1"/>
    <property type="molecule type" value="Genomic_DNA"/>
</dbReference>
<evidence type="ECO:0000313" key="19">
    <source>
        <dbReference type="Proteomes" id="UP000462091"/>
    </source>
</evidence>
<dbReference type="InterPro" id="IPR036878">
    <property type="entry name" value="Glu_permease_IIB"/>
</dbReference>
<dbReference type="InterPro" id="IPR013013">
    <property type="entry name" value="PTS_EIIC_1"/>
</dbReference>
<keyword evidence="10 12" id="KW-0472">Membrane</keyword>
<gene>
    <name evidence="17" type="ORF">C4N21_08725</name>
    <name evidence="16" type="ORF">GKD85_05435</name>
    <name evidence="15" type="ORF">GKE10_13035</name>
</gene>
<dbReference type="CDD" id="cd00212">
    <property type="entry name" value="PTS_IIB_glc"/>
    <property type="match status" value="1"/>
</dbReference>
<feature type="transmembrane region" description="Helical" evidence="12">
    <location>
        <begin position="290"/>
        <end position="318"/>
    </location>
</feature>
<keyword evidence="9 12" id="KW-1133">Transmembrane helix</keyword>
<dbReference type="PROSITE" id="PS51098">
    <property type="entry name" value="PTS_EIIB_TYPE_1"/>
    <property type="match status" value="1"/>
</dbReference>
<evidence type="ECO:0000313" key="16">
    <source>
        <dbReference type="EMBL" id="MSC80267.1"/>
    </source>
</evidence>
<evidence type="ECO:0000313" key="18">
    <source>
        <dbReference type="Proteomes" id="UP000250550"/>
    </source>
</evidence>
<reference evidence="19 20" key="2">
    <citation type="journal article" date="2019" name="Nat. Med.">
        <title>A library of human gut bacterial isolates paired with longitudinal multiomics data enables mechanistic microbiome research.</title>
        <authorList>
            <person name="Poyet M."/>
            <person name="Groussin M."/>
            <person name="Gibbons S.M."/>
            <person name="Avila-Pacheco J."/>
            <person name="Jiang X."/>
            <person name="Kearney S.M."/>
            <person name="Perrotta A.R."/>
            <person name="Berdy B."/>
            <person name="Zhao S."/>
            <person name="Lieberman T.D."/>
            <person name="Swanson P.K."/>
            <person name="Smith M."/>
            <person name="Roesemann S."/>
            <person name="Alexander J.E."/>
            <person name="Rich S.A."/>
            <person name="Livny J."/>
            <person name="Vlamakis H."/>
            <person name="Clish C."/>
            <person name="Bullock K."/>
            <person name="Deik A."/>
            <person name="Scott J."/>
            <person name="Pierce K.A."/>
            <person name="Xavier R.J."/>
            <person name="Alm E.J."/>
        </authorList>
    </citation>
    <scope>NUCLEOTIDE SEQUENCE [LARGE SCALE GENOMIC DNA]</scope>
    <source>
        <strain evidence="15 19">BIOML-B1</strain>
        <strain evidence="16 20">BIOML-B9</strain>
    </source>
</reference>
<dbReference type="PROSITE" id="PS01035">
    <property type="entry name" value="PTS_EIIB_TYPE_1_CYS"/>
    <property type="match status" value="1"/>
</dbReference>
<evidence type="ECO:0000256" key="4">
    <source>
        <dbReference type="ARBA" id="ARBA00022597"/>
    </source>
</evidence>
<protein>
    <submittedName>
        <fullName evidence="17">PTS trehalose transporter subunit IIBC</fullName>
    </submittedName>
</protein>
<dbReference type="InterPro" id="IPR003352">
    <property type="entry name" value="PTS_EIIC"/>
</dbReference>
<evidence type="ECO:0000256" key="5">
    <source>
        <dbReference type="ARBA" id="ARBA00022679"/>
    </source>
</evidence>
<feature type="domain" description="PTS EIIB type-1" evidence="13">
    <location>
        <begin position="8"/>
        <end position="91"/>
    </location>
</feature>
<dbReference type="InterPro" id="IPR050558">
    <property type="entry name" value="PTS_Sugar-Specific_Components"/>
</dbReference>
<dbReference type="Proteomes" id="UP000477010">
    <property type="component" value="Unassembled WGS sequence"/>
</dbReference>
<dbReference type="EMBL" id="WKQE01000005">
    <property type="protein sequence ID" value="MSC80267.1"/>
    <property type="molecule type" value="Genomic_DNA"/>
</dbReference>
<keyword evidence="3" id="KW-1003">Cell membrane</keyword>
<feature type="transmembrane region" description="Helical" evidence="12">
    <location>
        <begin position="143"/>
        <end position="166"/>
    </location>
</feature>
<keyword evidence="8" id="KW-0418">Kinase</keyword>
<dbReference type="GO" id="GO:0015771">
    <property type="term" value="P:trehalose transport"/>
    <property type="evidence" value="ECO:0007669"/>
    <property type="project" value="TreeGrafter"/>
</dbReference>
<evidence type="ECO:0000256" key="3">
    <source>
        <dbReference type="ARBA" id="ARBA00022475"/>
    </source>
</evidence>
<reference evidence="17 18" key="1">
    <citation type="submission" date="2018-02" db="EMBL/GenBank/DDBJ databases">
        <title>Complete genome sequencing of Faecalibacterium prausnitzii strains isolated from the human gut.</title>
        <authorList>
            <person name="Fitzgerald B.C."/>
            <person name="Shkoporov A.N."/>
            <person name="Ross P.R."/>
            <person name="Hill C."/>
        </authorList>
    </citation>
    <scope>NUCLEOTIDE SEQUENCE [LARGE SCALE GENOMIC DNA]</scope>
    <source>
        <strain evidence="17 18">APC924/119</strain>
    </source>
</reference>
<name>A0A329UVC1_9FIRM</name>
<feature type="transmembrane region" description="Helical" evidence="12">
    <location>
        <begin position="112"/>
        <end position="137"/>
    </location>
</feature>
<dbReference type="PROSITE" id="PS51103">
    <property type="entry name" value="PTS_EIIC_TYPE_1"/>
    <property type="match status" value="1"/>
</dbReference>
<accession>A0A329UVC1</accession>
<evidence type="ECO:0000256" key="6">
    <source>
        <dbReference type="ARBA" id="ARBA00022683"/>
    </source>
</evidence>
<evidence type="ECO:0000256" key="10">
    <source>
        <dbReference type="ARBA" id="ARBA00023136"/>
    </source>
</evidence>
<sequence>MANKIRDYTKLAADICAAVGKDNILSATHCATRLRLVLRETPSDEVTKQISEMPAVIKVMESGGQYQVVIGTHAKDVYEALAQLLDLDNSTAAAPEVKQGLGSRIIATMSAVFAPFVYILAAAGLVQGALIIITHFFPAFAATGTYSVLSFISWTPFTFLPVMIAVTASKHFKCNTFIAMWCCMALVNPDWASIAARIADGEVIKFLAFPMSQTTYTSTVLPPLFLVLVLSWLEHWLDEHLPDIIKALAVPFICTIVMVPLTILVIGPVSNVLANAIAAAYNFLANNVPALAAILVGGIWQVFVIFGVHWGVTPMCLANFANYGCDSFQAFQTCAVIAQAAACFGVFLKTKKADIKNVSLSAGLTGIFGITEPAIYGVTLRLKKPFVCGCIGGAIGALIISFFNTKYYVYAGLPGLLTTVNAMSDANPSSFTGMMIGVLATIIITIVLVQVVGCDEKESQKN</sequence>
<dbReference type="GO" id="GO:0016301">
    <property type="term" value="F:kinase activity"/>
    <property type="evidence" value="ECO:0007669"/>
    <property type="project" value="UniProtKB-KW"/>
</dbReference>
<dbReference type="GO" id="GO:0005886">
    <property type="term" value="C:plasma membrane"/>
    <property type="evidence" value="ECO:0007669"/>
    <property type="project" value="UniProtKB-SubCell"/>
</dbReference>
<dbReference type="AlphaFoldDB" id="A0A329UVC1"/>
<dbReference type="Gene3D" id="3.30.1360.60">
    <property type="entry name" value="Glucose permease domain IIB"/>
    <property type="match status" value="1"/>
</dbReference>
<evidence type="ECO:0000256" key="11">
    <source>
        <dbReference type="PROSITE-ProRule" id="PRU00421"/>
    </source>
</evidence>
<feature type="transmembrane region" description="Helical" evidence="12">
    <location>
        <begin position="330"/>
        <end position="348"/>
    </location>
</feature>
<organism evidence="17 18">
    <name type="scientific">Faecalibacterium prausnitzii</name>
    <dbReference type="NCBI Taxonomy" id="853"/>
    <lineage>
        <taxon>Bacteria</taxon>
        <taxon>Bacillati</taxon>
        <taxon>Bacillota</taxon>
        <taxon>Clostridia</taxon>
        <taxon>Eubacteriales</taxon>
        <taxon>Oscillospiraceae</taxon>
        <taxon>Faecalibacterium</taxon>
    </lineage>
</organism>
<evidence type="ECO:0000313" key="20">
    <source>
        <dbReference type="Proteomes" id="UP000477010"/>
    </source>
</evidence>
<evidence type="ECO:0000256" key="1">
    <source>
        <dbReference type="ARBA" id="ARBA00004651"/>
    </source>
</evidence>
<evidence type="ECO:0000256" key="8">
    <source>
        <dbReference type="ARBA" id="ARBA00022777"/>
    </source>
</evidence>
<proteinExistence type="predicted"/>
<dbReference type="Pfam" id="PF00367">
    <property type="entry name" value="PTS_EIIB"/>
    <property type="match status" value="1"/>
</dbReference>